<keyword evidence="1 8" id="KW-0004">4Fe-4S</keyword>
<sequence>MSKESITPTAPSVGFVSLGCPKNLVDSEVMMGLLDRAGARLTPRAEDAEILVVNTCSFIDSAKQESVNAILEMARLKTEGSAKRLIVAGCLVERYRDEIQKNIPEVDAVVGTGELESILEAAGLNRPAPIQNPSPFNILSGSQLVDRASSAVNKHSRPEGDLRESQGRFSREDWQGAIAQLPNYLYTDETPRILSTPRSSAYIKIAEGCDHPCGFCIIPQLRGKFRSRRFESVVAEAENLVRQGVREITLIGQDTTCYGEDLGLKDGLAQLLDTLATRLPDSGDFKWLRFLYAYPNKVTHNLLETIARHDNIASYLDVPLQHASPSVLKRMKRGGSPEIFMRLIEKARSIVPNIVLRSTFIVGFPGETDEEFNELHTFLAEAKLDWVGAFPYSDEEGSAAFSLDQKVPKRTIESRRKRLMKLQQTISAGRQLHWLGKQMDVLVEGPSDETELLWQGRTQMHAPEIDGKVLINDFGPHKDLIPGTFYRCEITESHHYDVVARIVK</sequence>
<feature type="domain" description="Radical SAM core" evidence="11">
    <location>
        <begin position="195"/>
        <end position="430"/>
    </location>
</feature>
<evidence type="ECO:0000256" key="4">
    <source>
        <dbReference type="ARBA" id="ARBA00022691"/>
    </source>
</evidence>
<dbReference type="InterPro" id="IPR005839">
    <property type="entry name" value="Methylthiotransferase"/>
</dbReference>
<evidence type="ECO:0000256" key="2">
    <source>
        <dbReference type="ARBA" id="ARBA00022490"/>
    </source>
</evidence>
<feature type="domain" description="TRAM" evidence="9">
    <location>
        <begin position="432"/>
        <end position="504"/>
    </location>
</feature>
<keyword evidence="2 8" id="KW-0963">Cytoplasm</keyword>
<comment type="subcellular location">
    <subcellularLocation>
        <location evidence="8">Cytoplasm</location>
    </subcellularLocation>
</comment>
<dbReference type="InterPro" id="IPR007197">
    <property type="entry name" value="rSAM"/>
</dbReference>
<feature type="binding site" evidence="8">
    <location>
        <position position="90"/>
    </location>
    <ligand>
        <name>[4Fe-4S] cluster</name>
        <dbReference type="ChEBI" id="CHEBI:49883"/>
        <label>1</label>
    </ligand>
</feature>
<dbReference type="HAMAP" id="MF_01865">
    <property type="entry name" value="MTTase_RimO"/>
    <property type="match status" value="1"/>
</dbReference>
<keyword evidence="13" id="KW-1185">Reference proteome</keyword>
<dbReference type="InterPro" id="IPR006638">
    <property type="entry name" value="Elp3/MiaA/NifB-like_rSAM"/>
</dbReference>
<dbReference type="InterPro" id="IPR058240">
    <property type="entry name" value="rSAM_sf"/>
</dbReference>
<evidence type="ECO:0000256" key="6">
    <source>
        <dbReference type="ARBA" id="ARBA00023004"/>
    </source>
</evidence>
<keyword evidence="12" id="KW-0687">Ribonucleoprotein</keyword>
<dbReference type="SUPFAM" id="SSF102114">
    <property type="entry name" value="Radical SAM enzymes"/>
    <property type="match status" value="1"/>
</dbReference>
<evidence type="ECO:0000259" key="10">
    <source>
        <dbReference type="PROSITE" id="PS51449"/>
    </source>
</evidence>
<dbReference type="SFLD" id="SFLDS00029">
    <property type="entry name" value="Radical_SAM"/>
    <property type="match status" value="1"/>
</dbReference>
<dbReference type="PROSITE" id="PS51257">
    <property type="entry name" value="PROKAR_LIPOPROTEIN"/>
    <property type="match status" value="1"/>
</dbReference>
<gene>
    <name evidence="8 12" type="primary">rimO</name>
    <name evidence="12" type="ORF">ACFPT7_06680</name>
</gene>
<comment type="catalytic activity">
    <reaction evidence="8">
        <text>L-aspartate(89)-[ribosomal protein uS12]-hydrogen + (sulfur carrier)-SH + AH2 + 2 S-adenosyl-L-methionine = 3-methylsulfanyl-L-aspartate(89)-[ribosomal protein uS12]-hydrogen + (sulfur carrier)-H + 5'-deoxyadenosine + L-methionine + A + S-adenosyl-L-homocysteine + 2 H(+)</text>
        <dbReference type="Rhea" id="RHEA:37087"/>
        <dbReference type="Rhea" id="RHEA-COMP:10460"/>
        <dbReference type="Rhea" id="RHEA-COMP:10461"/>
        <dbReference type="Rhea" id="RHEA-COMP:14737"/>
        <dbReference type="Rhea" id="RHEA-COMP:14739"/>
        <dbReference type="ChEBI" id="CHEBI:13193"/>
        <dbReference type="ChEBI" id="CHEBI:15378"/>
        <dbReference type="ChEBI" id="CHEBI:17319"/>
        <dbReference type="ChEBI" id="CHEBI:17499"/>
        <dbReference type="ChEBI" id="CHEBI:29917"/>
        <dbReference type="ChEBI" id="CHEBI:29961"/>
        <dbReference type="ChEBI" id="CHEBI:57844"/>
        <dbReference type="ChEBI" id="CHEBI:57856"/>
        <dbReference type="ChEBI" id="CHEBI:59789"/>
        <dbReference type="ChEBI" id="CHEBI:64428"/>
        <dbReference type="ChEBI" id="CHEBI:73599"/>
        <dbReference type="EC" id="2.8.4.4"/>
    </reaction>
</comment>
<dbReference type="InterPro" id="IPR002792">
    <property type="entry name" value="TRAM_dom"/>
</dbReference>
<keyword evidence="12" id="KW-0689">Ribosomal protein</keyword>
<keyword evidence="4 8" id="KW-0949">S-adenosyl-L-methionine</keyword>
<evidence type="ECO:0000259" key="11">
    <source>
        <dbReference type="PROSITE" id="PS51918"/>
    </source>
</evidence>
<feature type="binding site" evidence="8">
    <location>
        <position position="56"/>
    </location>
    <ligand>
        <name>[4Fe-4S] cluster</name>
        <dbReference type="ChEBI" id="CHEBI:49883"/>
        <label>1</label>
    </ligand>
</feature>
<evidence type="ECO:0000256" key="5">
    <source>
        <dbReference type="ARBA" id="ARBA00022723"/>
    </source>
</evidence>
<evidence type="ECO:0000313" key="13">
    <source>
        <dbReference type="Proteomes" id="UP001596091"/>
    </source>
</evidence>
<dbReference type="PROSITE" id="PS50926">
    <property type="entry name" value="TRAM"/>
    <property type="match status" value="1"/>
</dbReference>
<organism evidence="12 13">
    <name type="scientific">Acidicapsa dinghuensis</name>
    <dbReference type="NCBI Taxonomy" id="2218256"/>
    <lineage>
        <taxon>Bacteria</taxon>
        <taxon>Pseudomonadati</taxon>
        <taxon>Acidobacteriota</taxon>
        <taxon>Terriglobia</taxon>
        <taxon>Terriglobales</taxon>
        <taxon>Acidobacteriaceae</taxon>
        <taxon>Acidicapsa</taxon>
    </lineage>
</organism>
<dbReference type="SFLD" id="SFLDF00274">
    <property type="entry name" value="ribosomal_protein_S12_methylth"/>
    <property type="match status" value="1"/>
</dbReference>
<dbReference type="PROSITE" id="PS51449">
    <property type="entry name" value="MTTASE_N"/>
    <property type="match status" value="1"/>
</dbReference>
<dbReference type="Pfam" id="PF04055">
    <property type="entry name" value="Radical_SAM"/>
    <property type="match status" value="1"/>
</dbReference>
<dbReference type="SFLD" id="SFLDG01082">
    <property type="entry name" value="B12-binding_domain_containing"/>
    <property type="match status" value="1"/>
</dbReference>
<evidence type="ECO:0000256" key="7">
    <source>
        <dbReference type="ARBA" id="ARBA00023014"/>
    </source>
</evidence>
<evidence type="ECO:0000259" key="9">
    <source>
        <dbReference type="PROSITE" id="PS50926"/>
    </source>
</evidence>
<evidence type="ECO:0000313" key="12">
    <source>
        <dbReference type="EMBL" id="MFC5861971.1"/>
    </source>
</evidence>
<keyword evidence="6 8" id="KW-0408">Iron</keyword>
<dbReference type="GO" id="GO:0005840">
    <property type="term" value="C:ribosome"/>
    <property type="evidence" value="ECO:0007669"/>
    <property type="project" value="UniProtKB-KW"/>
</dbReference>
<dbReference type="CDD" id="cd01335">
    <property type="entry name" value="Radical_SAM"/>
    <property type="match status" value="1"/>
</dbReference>
<dbReference type="Proteomes" id="UP001596091">
    <property type="component" value="Unassembled WGS sequence"/>
</dbReference>
<feature type="binding site" evidence="8">
    <location>
        <position position="216"/>
    </location>
    <ligand>
        <name>[4Fe-4S] cluster</name>
        <dbReference type="ChEBI" id="CHEBI:49883"/>
        <label>2</label>
        <note>4Fe-4S-S-AdoMet</note>
    </ligand>
</feature>
<dbReference type="InterPro" id="IPR012340">
    <property type="entry name" value="NA-bd_OB-fold"/>
</dbReference>
<keyword evidence="5 8" id="KW-0479">Metal-binding</keyword>
<dbReference type="InterPro" id="IPR005840">
    <property type="entry name" value="Ribosomal_uS12_MeSTrfase_RimO"/>
</dbReference>
<dbReference type="PANTHER" id="PTHR43837:SF1">
    <property type="entry name" value="RIBOSOMAL PROTEIN US12 METHYLTHIOTRANSFERASE RIMO"/>
    <property type="match status" value="1"/>
</dbReference>
<dbReference type="NCBIfam" id="TIGR01125">
    <property type="entry name" value="30S ribosomal protein S12 methylthiotransferase RimO"/>
    <property type="match status" value="1"/>
</dbReference>
<dbReference type="PANTHER" id="PTHR43837">
    <property type="entry name" value="RIBOSOMAL PROTEIN S12 METHYLTHIOTRANSFERASE RIMO"/>
    <property type="match status" value="1"/>
</dbReference>
<evidence type="ECO:0000256" key="1">
    <source>
        <dbReference type="ARBA" id="ARBA00022485"/>
    </source>
</evidence>
<dbReference type="Pfam" id="PF18693">
    <property type="entry name" value="TRAM_2"/>
    <property type="match status" value="1"/>
</dbReference>
<dbReference type="SMART" id="SM00729">
    <property type="entry name" value="Elp3"/>
    <property type="match status" value="1"/>
</dbReference>
<keyword evidence="3 8" id="KW-0808">Transferase</keyword>
<accession>A0ABW1ECD6</accession>
<dbReference type="EC" id="2.8.4.4" evidence="8"/>
<evidence type="ECO:0000256" key="3">
    <source>
        <dbReference type="ARBA" id="ARBA00022679"/>
    </source>
</evidence>
<dbReference type="NCBIfam" id="TIGR00089">
    <property type="entry name" value="MiaB/RimO family radical SAM methylthiotransferase"/>
    <property type="match status" value="1"/>
</dbReference>
<feature type="domain" description="MTTase N-terminal" evidence="10">
    <location>
        <begin position="11"/>
        <end position="127"/>
    </location>
</feature>
<dbReference type="InterPro" id="IPR013848">
    <property type="entry name" value="Methylthiotransferase_N"/>
</dbReference>
<dbReference type="Gene3D" id="3.40.50.12160">
    <property type="entry name" value="Methylthiotransferase, N-terminal domain"/>
    <property type="match status" value="1"/>
</dbReference>
<dbReference type="GO" id="GO:0103039">
    <property type="term" value="F:protein methylthiotransferase activity"/>
    <property type="evidence" value="ECO:0007669"/>
    <property type="project" value="UniProtKB-EC"/>
</dbReference>
<comment type="cofactor">
    <cofactor evidence="8">
        <name>[4Fe-4S] cluster</name>
        <dbReference type="ChEBI" id="CHEBI:49883"/>
    </cofactor>
    <text evidence="8">Binds 2 [4Fe-4S] clusters. One cluster is coordinated with 3 cysteines and an exchangeable S-adenosyl-L-methionine.</text>
</comment>
<feature type="binding site" evidence="8">
    <location>
        <position position="20"/>
    </location>
    <ligand>
        <name>[4Fe-4S] cluster</name>
        <dbReference type="ChEBI" id="CHEBI:49883"/>
        <label>1</label>
    </ligand>
</feature>
<dbReference type="PROSITE" id="PS51918">
    <property type="entry name" value="RADICAL_SAM"/>
    <property type="match status" value="1"/>
</dbReference>
<keyword evidence="7 8" id="KW-0411">Iron-sulfur</keyword>
<dbReference type="Pfam" id="PF00919">
    <property type="entry name" value="UPF0004"/>
    <property type="match status" value="1"/>
</dbReference>
<feature type="binding site" evidence="8">
    <location>
        <position position="209"/>
    </location>
    <ligand>
        <name>[4Fe-4S] cluster</name>
        <dbReference type="ChEBI" id="CHEBI:49883"/>
        <label>2</label>
        <note>4Fe-4S-S-AdoMet</note>
    </ligand>
</feature>
<evidence type="ECO:0000256" key="8">
    <source>
        <dbReference type="HAMAP-Rule" id="MF_01865"/>
    </source>
</evidence>
<proteinExistence type="inferred from homology"/>
<dbReference type="Gene3D" id="2.40.50.140">
    <property type="entry name" value="Nucleic acid-binding proteins"/>
    <property type="match status" value="1"/>
</dbReference>
<comment type="function">
    <text evidence="8">Catalyzes the methylthiolation of an aspartic acid residue of ribosomal protein uS12.</text>
</comment>
<dbReference type="InterPro" id="IPR038135">
    <property type="entry name" value="Methylthiotransferase_N_sf"/>
</dbReference>
<protein>
    <recommendedName>
        <fullName evidence="8">Ribosomal protein uS12 methylthiotransferase RimO</fullName>
        <shortName evidence="8">uS12 MTTase</shortName>
        <shortName evidence="8">uS12 methylthiotransferase</shortName>
        <ecNumber evidence="8">2.8.4.4</ecNumber>
    </recommendedName>
    <alternativeName>
        <fullName evidence="8">Ribosomal protein uS12 (aspartate-C(3))-methylthiotransferase</fullName>
    </alternativeName>
    <alternativeName>
        <fullName evidence="8">Ribosome maturation factor RimO</fullName>
    </alternativeName>
</protein>
<dbReference type="Gene3D" id="3.80.30.20">
    <property type="entry name" value="tm_1862 like domain"/>
    <property type="match status" value="1"/>
</dbReference>
<comment type="caution">
    <text evidence="12">The sequence shown here is derived from an EMBL/GenBank/DDBJ whole genome shotgun (WGS) entry which is preliminary data.</text>
</comment>
<name>A0ABW1ECD6_9BACT</name>
<comment type="similarity">
    <text evidence="8">Belongs to the methylthiotransferase family. RimO subfamily.</text>
</comment>
<dbReference type="EMBL" id="JBHSPH010000002">
    <property type="protein sequence ID" value="MFC5861971.1"/>
    <property type="molecule type" value="Genomic_DNA"/>
</dbReference>
<dbReference type="InterPro" id="IPR023404">
    <property type="entry name" value="rSAM_horseshoe"/>
</dbReference>
<dbReference type="RefSeq" id="WP_263337886.1">
    <property type="nucleotide sequence ID" value="NZ_JAGSYH010000004.1"/>
</dbReference>
<feature type="binding site" evidence="8">
    <location>
        <position position="213"/>
    </location>
    <ligand>
        <name>[4Fe-4S] cluster</name>
        <dbReference type="ChEBI" id="CHEBI:49883"/>
        <label>2</label>
        <note>4Fe-4S-S-AdoMet</note>
    </ligand>
</feature>
<reference evidence="13" key="1">
    <citation type="journal article" date="2019" name="Int. J. Syst. Evol. Microbiol.">
        <title>The Global Catalogue of Microorganisms (GCM) 10K type strain sequencing project: providing services to taxonomists for standard genome sequencing and annotation.</title>
        <authorList>
            <consortium name="The Broad Institute Genomics Platform"/>
            <consortium name="The Broad Institute Genome Sequencing Center for Infectious Disease"/>
            <person name="Wu L."/>
            <person name="Ma J."/>
        </authorList>
    </citation>
    <scope>NUCLEOTIDE SEQUENCE [LARGE SCALE GENOMIC DNA]</scope>
    <source>
        <strain evidence="13">JCM 4087</strain>
    </source>
</reference>
<dbReference type="SFLD" id="SFLDG01061">
    <property type="entry name" value="methylthiotransferase"/>
    <property type="match status" value="1"/>
</dbReference>